<dbReference type="AlphaFoldDB" id="W4G4E1"/>
<gene>
    <name evidence="1" type="ORF">H257_11498</name>
</gene>
<dbReference type="EMBL" id="KI913147">
    <property type="protein sequence ID" value="ETV73828.1"/>
    <property type="molecule type" value="Genomic_DNA"/>
</dbReference>
<protein>
    <submittedName>
        <fullName evidence="1">Uncharacterized protein</fullName>
    </submittedName>
</protein>
<reference evidence="1" key="1">
    <citation type="submission" date="2013-12" db="EMBL/GenBank/DDBJ databases">
        <title>The Genome Sequence of Aphanomyces astaci APO3.</title>
        <authorList>
            <consortium name="The Broad Institute Genomics Platform"/>
            <person name="Russ C."/>
            <person name="Tyler B."/>
            <person name="van West P."/>
            <person name="Dieguez-Uribeondo J."/>
            <person name="Young S.K."/>
            <person name="Zeng Q."/>
            <person name="Gargeya S."/>
            <person name="Fitzgerald M."/>
            <person name="Abouelleil A."/>
            <person name="Alvarado L."/>
            <person name="Chapman S.B."/>
            <person name="Gainer-Dewar J."/>
            <person name="Goldberg J."/>
            <person name="Griggs A."/>
            <person name="Gujja S."/>
            <person name="Hansen M."/>
            <person name="Howarth C."/>
            <person name="Imamovic A."/>
            <person name="Ireland A."/>
            <person name="Larimer J."/>
            <person name="McCowan C."/>
            <person name="Murphy C."/>
            <person name="Pearson M."/>
            <person name="Poon T.W."/>
            <person name="Priest M."/>
            <person name="Roberts A."/>
            <person name="Saif S."/>
            <person name="Shea T."/>
            <person name="Sykes S."/>
            <person name="Wortman J."/>
            <person name="Nusbaum C."/>
            <person name="Birren B."/>
        </authorList>
    </citation>
    <scope>NUCLEOTIDE SEQUENCE [LARGE SCALE GENOMIC DNA]</scope>
    <source>
        <strain evidence="1">APO3</strain>
    </source>
</reference>
<dbReference type="GeneID" id="20813494"/>
<accession>W4G4E1</accession>
<dbReference type="RefSeq" id="XP_009836764.1">
    <property type="nucleotide sequence ID" value="XM_009838462.1"/>
</dbReference>
<proteinExistence type="predicted"/>
<evidence type="ECO:0000313" key="1">
    <source>
        <dbReference type="EMBL" id="ETV73828.1"/>
    </source>
</evidence>
<sequence>MARVDHPSPPGVNHQFEDWLQGEPLVATNPDEKRAKWHQYYRTMQVQQIRTLLSNVLPDQFVAQMKESFSEKKPIYRLWAEIEKKYGVSNVTTMKTTTRKLMRLADGDFQSVEAHFGELQALKLTPKPALNASRVSREWALDGGCGHHLTYDSSSFKATKPDTSL</sequence>
<dbReference type="VEuPathDB" id="FungiDB:H257_11498"/>
<organism evidence="1">
    <name type="scientific">Aphanomyces astaci</name>
    <name type="common">Crayfish plague agent</name>
    <dbReference type="NCBI Taxonomy" id="112090"/>
    <lineage>
        <taxon>Eukaryota</taxon>
        <taxon>Sar</taxon>
        <taxon>Stramenopiles</taxon>
        <taxon>Oomycota</taxon>
        <taxon>Saprolegniomycetes</taxon>
        <taxon>Saprolegniales</taxon>
        <taxon>Verrucalvaceae</taxon>
        <taxon>Aphanomyces</taxon>
    </lineage>
</organism>
<dbReference type="OrthoDB" id="118349at2759"/>
<name>W4G4E1_APHAT</name>